<gene>
    <name evidence="1" type="ORF">BFS35_012225</name>
</gene>
<sequence length="86" mass="9824">MDEKIMNILGLDKAMEIIKQNVSNFNLEENTYLLKTKDAYLTLSLDEDNEHPEDKKLSVKVTGGNIVVIETDERPFSDMFSNSEVN</sequence>
<dbReference type="Proteomes" id="UP000229523">
    <property type="component" value="Unassembled WGS sequence"/>
</dbReference>
<accession>A0A2G5NVG6</accession>
<evidence type="ECO:0000313" key="2">
    <source>
        <dbReference type="Proteomes" id="UP000229523"/>
    </source>
</evidence>
<protein>
    <submittedName>
        <fullName evidence="1">Uncharacterized protein</fullName>
    </submittedName>
</protein>
<comment type="caution">
    <text evidence="1">The sequence shown here is derived from an EMBL/GenBank/DDBJ whole genome shotgun (WGS) entry which is preliminary data.</text>
</comment>
<dbReference type="EMBL" id="MJBI02000009">
    <property type="protein sequence ID" value="RAI79319.1"/>
    <property type="molecule type" value="Genomic_DNA"/>
</dbReference>
<keyword evidence="2" id="KW-1185">Reference proteome</keyword>
<name>A0A2G5NVG6_9STAP</name>
<reference evidence="1 2" key="1">
    <citation type="journal article" date="2018" name="Front. Microbiol.">
        <title>Description and Comparative Genomics of Macrococcus caseolyticus subsp. hominis subsp. nov., Macrococcus goetzii sp. nov., Macrococcus epidermidis sp. nov., and Macrococcus bohemicus sp. nov., Novel Macrococci From Human Clinical Material With Virulence Potential and Suspected Uptake of Foreign DNA by Natural Transformation.</title>
        <authorList>
            <person name="Maslanova I."/>
            <person name="Wertheimer Z."/>
            <person name="Sedlacek I."/>
            <person name="Svec P."/>
            <person name="Indrakova A."/>
            <person name="Kovarovic V."/>
            <person name="Schumann P."/>
            <person name="Sproer C."/>
            <person name="Kralova S."/>
            <person name="Sedo O."/>
            <person name="Kristofova L."/>
            <person name="Vrbovska V."/>
            <person name="Fuzik T."/>
            <person name="Petras P."/>
            <person name="Zdrahal Z."/>
            <person name="Ruzickova V."/>
            <person name="Doskar J."/>
            <person name="Pantucek R."/>
        </authorList>
    </citation>
    <scope>NUCLEOTIDE SEQUENCE [LARGE SCALE GENOMIC DNA]</scope>
    <source>
        <strain evidence="1 2">CCM 4927</strain>
    </source>
</reference>
<dbReference type="AlphaFoldDB" id="A0A2G5NVG6"/>
<organism evidence="1 2">
    <name type="scientific">Macrococcoides goetzii</name>
    <dbReference type="NCBI Taxonomy" id="1891097"/>
    <lineage>
        <taxon>Bacteria</taxon>
        <taxon>Bacillati</taxon>
        <taxon>Bacillota</taxon>
        <taxon>Bacilli</taxon>
        <taxon>Bacillales</taxon>
        <taxon>Staphylococcaceae</taxon>
        <taxon>Macrococcoides</taxon>
    </lineage>
</organism>
<proteinExistence type="predicted"/>
<evidence type="ECO:0000313" key="1">
    <source>
        <dbReference type="EMBL" id="RAI79319.1"/>
    </source>
</evidence>